<dbReference type="Proteomes" id="UP000032300">
    <property type="component" value="Chromosome"/>
</dbReference>
<accession>A0A7U4LGL9</accession>
<reference evidence="1 2" key="2">
    <citation type="submission" date="2015-02" db="EMBL/GenBank/DDBJ databases">
        <title>The complete genome of Sphingomonas hengshuiensis sp. WHSC-8 isolated from soil of Hengshui Lake.</title>
        <authorList>
            <person name="Wei S."/>
            <person name="Guo J."/>
            <person name="Su C."/>
            <person name="Wu R."/>
            <person name="Zhang Z."/>
            <person name="Liang K."/>
            <person name="Li H."/>
            <person name="Wang T."/>
            <person name="Liu H."/>
            <person name="Zhang C."/>
            <person name="Li Z."/>
            <person name="Wang Q."/>
            <person name="Meng J."/>
        </authorList>
    </citation>
    <scope>NUCLEOTIDE SEQUENCE [LARGE SCALE GENOMIC DNA]</scope>
    <source>
        <strain evidence="1 2">WHSC-8</strain>
    </source>
</reference>
<keyword evidence="2" id="KW-1185">Reference proteome</keyword>
<dbReference type="RefSeq" id="WP_044334766.1">
    <property type="nucleotide sequence ID" value="NZ_CP010836.1"/>
</dbReference>
<reference evidence="1 2" key="1">
    <citation type="journal article" date="2015" name="Int. J. Syst. Evol. Microbiol.">
        <title>Sphingomonas hengshuiensis sp. nov., isolated from lake wetland.</title>
        <authorList>
            <person name="Wei S."/>
            <person name="Wang T."/>
            <person name="Liu H."/>
            <person name="Zhang C."/>
            <person name="Guo J."/>
            <person name="Wang Q."/>
            <person name="Liang K."/>
            <person name="Zhang Z."/>
        </authorList>
    </citation>
    <scope>NUCLEOTIDE SEQUENCE [LARGE SCALE GENOMIC DNA]</scope>
    <source>
        <strain evidence="1 2">WHSC-8</strain>
    </source>
</reference>
<sequence>MTTQEATLVTATEFVTDILCELALHDVKKLRLVDTMQDRRFEKAYEMLREQRSRLNIALDFSLATNPYHGDSSTLREAIYGLREQGVVSINNPSFKTVEVQVDRDDADYFLTKSSIPRHVVTQIVNCVFIGEGMDGQQRVTSAN</sequence>
<evidence type="ECO:0000313" key="1">
    <source>
        <dbReference type="EMBL" id="AJP73704.1"/>
    </source>
</evidence>
<dbReference type="AlphaFoldDB" id="A0A7U4LGL9"/>
<organism evidence="1 2">
    <name type="scientific">Sphingomonas hengshuiensis</name>
    <dbReference type="NCBI Taxonomy" id="1609977"/>
    <lineage>
        <taxon>Bacteria</taxon>
        <taxon>Pseudomonadati</taxon>
        <taxon>Pseudomonadota</taxon>
        <taxon>Alphaproteobacteria</taxon>
        <taxon>Sphingomonadales</taxon>
        <taxon>Sphingomonadaceae</taxon>
        <taxon>Sphingomonas</taxon>
    </lineage>
</organism>
<dbReference type="KEGG" id="sphi:TS85_20750"/>
<evidence type="ECO:0000313" key="2">
    <source>
        <dbReference type="Proteomes" id="UP000032300"/>
    </source>
</evidence>
<dbReference type="EMBL" id="CP010836">
    <property type="protein sequence ID" value="AJP73704.1"/>
    <property type="molecule type" value="Genomic_DNA"/>
</dbReference>
<proteinExistence type="predicted"/>
<dbReference type="OrthoDB" id="10000019at2"/>
<gene>
    <name evidence="1" type="ORF">TS85_20750</name>
</gene>
<name>A0A7U4LGL9_9SPHN</name>
<protein>
    <submittedName>
        <fullName evidence="1">Uncharacterized protein</fullName>
    </submittedName>
</protein>